<organism evidence="1 2">
    <name type="scientific">Paeniglutamicibacter terrestris</name>
    <dbReference type="NCBI Taxonomy" id="2723403"/>
    <lineage>
        <taxon>Bacteria</taxon>
        <taxon>Bacillati</taxon>
        <taxon>Actinomycetota</taxon>
        <taxon>Actinomycetes</taxon>
        <taxon>Micrococcales</taxon>
        <taxon>Micrococcaceae</taxon>
        <taxon>Paeniglutamicibacter</taxon>
    </lineage>
</organism>
<accession>A0ABX1G7H5</accession>
<reference evidence="1 2" key="1">
    <citation type="submission" date="2020-04" db="EMBL/GenBank/DDBJ databases">
        <title>Paeniglutamicibacter sp. ANT13_2, a novel actinomycete isolated from sediment in Antarctica.</title>
        <authorList>
            <person name="Sakdapetsiri C."/>
            <person name="Pinyakong O."/>
        </authorList>
    </citation>
    <scope>NUCLEOTIDE SEQUENCE [LARGE SCALE GENOMIC DNA]</scope>
    <source>
        <strain evidence="1 2">ANT13_2</strain>
    </source>
</reference>
<gene>
    <name evidence="1" type="ORF">HED64_14800</name>
</gene>
<keyword evidence="2" id="KW-1185">Reference proteome</keyword>
<evidence type="ECO:0000313" key="2">
    <source>
        <dbReference type="Proteomes" id="UP000746595"/>
    </source>
</evidence>
<dbReference type="RefSeq" id="WP_168152782.1">
    <property type="nucleotide sequence ID" value="NZ_JAAWVT010000008.1"/>
</dbReference>
<evidence type="ECO:0000313" key="1">
    <source>
        <dbReference type="EMBL" id="NKG21969.1"/>
    </source>
</evidence>
<comment type="caution">
    <text evidence="1">The sequence shown here is derived from an EMBL/GenBank/DDBJ whole genome shotgun (WGS) entry which is preliminary data.</text>
</comment>
<proteinExistence type="predicted"/>
<dbReference type="EMBL" id="JAAWVT010000008">
    <property type="protein sequence ID" value="NKG21969.1"/>
    <property type="molecule type" value="Genomic_DNA"/>
</dbReference>
<sequence>MPLSPPNAVQTPSVAATPVQVPVPLVWADGTKVTAHVQGMKQARVATKDEDFTEESSTRGLVNSKTAFYAEAVDSSGTLVGLYGPRLSDQEQELAQTEYGIDPESQRLGRYVSGVLEPFTVAGTSKKDYLPQKVEGMTVTDSGIIWSEIHSENASSRGWKILSVSPGSTEVRVLATRSWKKGPNDVFEYTMLSSPVLADGRVYWSFQRSNPEDDFYEEKLYSVDLEDPGTVRDEFEPALTDEKVPKNLMYVNVWEDRVLAAVDVPDNSKKGYTGTISSYAPGGKREAILREAEDSRDEYGMRLWGSDERGFAVEYGENLYLVDPRTRQTEGFQHPDGAEISWLTQCGPRISWTYYGDSEDLATKRYVYDRDSKDLSVVLALQGGGTDYCSGDYMSWPTSDAQDPEADSSDVVVLWKS</sequence>
<protein>
    <submittedName>
        <fullName evidence="1">Uncharacterized protein</fullName>
    </submittedName>
</protein>
<dbReference type="Proteomes" id="UP000746595">
    <property type="component" value="Unassembled WGS sequence"/>
</dbReference>
<name>A0ABX1G7H5_9MICC</name>